<evidence type="ECO:0000313" key="2">
    <source>
        <dbReference type="Proteomes" id="UP001189624"/>
    </source>
</evidence>
<protein>
    <submittedName>
        <fullName evidence="1">Uncharacterized protein</fullName>
    </submittedName>
</protein>
<reference evidence="1" key="1">
    <citation type="submission" date="2023-10" db="EMBL/GenBank/DDBJ databases">
        <authorList>
            <person name="Domelevo Entfellner J.-B."/>
        </authorList>
    </citation>
    <scope>NUCLEOTIDE SEQUENCE</scope>
</reference>
<dbReference type="EMBL" id="OY731399">
    <property type="protein sequence ID" value="CAJ1929201.1"/>
    <property type="molecule type" value="Genomic_DNA"/>
</dbReference>
<evidence type="ECO:0000313" key="1">
    <source>
        <dbReference type="EMBL" id="CAJ1929201.1"/>
    </source>
</evidence>
<dbReference type="Gramene" id="rna-AYBTSS11_LOCUS4403">
    <property type="protein sequence ID" value="CAJ1929201.1"/>
    <property type="gene ID" value="gene-AYBTSS11_LOCUS4403"/>
</dbReference>
<dbReference type="Proteomes" id="UP001189624">
    <property type="component" value="Chromosome 2"/>
</dbReference>
<proteinExistence type="predicted"/>
<dbReference type="AlphaFoldDB" id="A0AA86VBP5"/>
<sequence>MTLLHRSYPKQKPAAEEVNIHAYVSIRTYGNGNACAATYIRQTIVRRINPLQVFGRRISRLLESS</sequence>
<organism evidence="1 2">
    <name type="scientific">Sphenostylis stenocarpa</name>
    <dbReference type="NCBI Taxonomy" id="92480"/>
    <lineage>
        <taxon>Eukaryota</taxon>
        <taxon>Viridiplantae</taxon>
        <taxon>Streptophyta</taxon>
        <taxon>Embryophyta</taxon>
        <taxon>Tracheophyta</taxon>
        <taxon>Spermatophyta</taxon>
        <taxon>Magnoliopsida</taxon>
        <taxon>eudicotyledons</taxon>
        <taxon>Gunneridae</taxon>
        <taxon>Pentapetalae</taxon>
        <taxon>rosids</taxon>
        <taxon>fabids</taxon>
        <taxon>Fabales</taxon>
        <taxon>Fabaceae</taxon>
        <taxon>Papilionoideae</taxon>
        <taxon>50 kb inversion clade</taxon>
        <taxon>NPAAA clade</taxon>
        <taxon>indigoferoid/millettioid clade</taxon>
        <taxon>Phaseoleae</taxon>
        <taxon>Sphenostylis</taxon>
    </lineage>
</organism>
<name>A0AA86VBP5_9FABA</name>
<gene>
    <name evidence="1" type="ORF">AYBTSS11_LOCUS4403</name>
</gene>
<keyword evidence="2" id="KW-1185">Reference proteome</keyword>
<accession>A0AA86VBP5</accession>